<dbReference type="InterPro" id="IPR036263">
    <property type="entry name" value="Chorismate_II_sf"/>
</dbReference>
<sequence>MDNAPSDAPSLEEVRWRLDAIDAELLKLIDERAGLARAVATAKAAAGEAGRFGLRPDREAQIVRSLLAKPREAASNGLVLRIWREIMAESLSRQGPFHLSVFGGREPARTVELARLRFGAAPRLAQAAKAEDAIAAARTPGGVAILALNSETPWWGRLLAEPKVKVFAALPCLSAWGPTGALAAAEVNVEPTGEDETFWVTDAPGSAQAVTDRLAQDGVAAELVADAGGLKLFSLSGFYQPQDDRLARAPGGLTGVIGAAPLSFDV</sequence>
<accession>A0AB39KV64</accession>
<protein>
    <recommendedName>
        <fullName evidence="1">chorismate mutase</fullName>
        <ecNumber evidence="1">5.4.99.5</ecNumber>
    </recommendedName>
</protein>
<evidence type="ECO:0000256" key="1">
    <source>
        <dbReference type="ARBA" id="ARBA00012404"/>
    </source>
</evidence>
<dbReference type="GO" id="GO:0004106">
    <property type="term" value="F:chorismate mutase activity"/>
    <property type="evidence" value="ECO:0007669"/>
    <property type="project" value="UniProtKB-EC"/>
</dbReference>
<dbReference type="AlphaFoldDB" id="A0AB39KV64"/>
<keyword evidence="3" id="KW-0413">Isomerase</keyword>
<feature type="domain" description="Chorismate mutase" evidence="2">
    <location>
        <begin position="5"/>
        <end position="98"/>
    </location>
</feature>
<evidence type="ECO:0000313" key="3">
    <source>
        <dbReference type="EMBL" id="XDO97331.1"/>
    </source>
</evidence>
<dbReference type="EC" id="5.4.99.5" evidence="1"/>
<organism evidence="3">
    <name type="scientific">Caulobacter sp. 73W</name>
    <dbReference type="NCBI Taxonomy" id="3161137"/>
    <lineage>
        <taxon>Bacteria</taxon>
        <taxon>Pseudomonadati</taxon>
        <taxon>Pseudomonadota</taxon>
        <taxon>Alphaproteobacteria</taxon>
        <taxon>Caulobacterales</taxon>
        <taxon>Caulobacteraceae</taxon>
        <taxon>Caulobacter</taxon>
    </lineage>
</organism>
<dbReference type="RefSeq" id="WP_369060481.1">
    <property type="nucleotide sequence ID" value="NZ_CP158375.1"/>
</dbReference>
<dbReference type="SMART" id="SM00830">
    <property type="entry name" value="CM_2"/>
    <property type="match status" value="1"/>
</dbReference>
<dbReference type="Gene3D" id="1.20.59.10">
    <property type="entry name" value="Chorismate mutase"/>
    <property type="match status" value="1"/>
</dbReference>
<dbReference type="Pfam" id="PF01817">
    <property type="entry name" value="CM_2"/>
    <property type="match status" value="1"/>
</dbReference>
<proteinExistence type="predicted"/>
<dbReference type="SUPFAM" id="SSF48600">
    <property type="entry name" value="Chorismate mutase II"/>
    <property type="match status" value="1"/>
</dbReference>
<evidence type="ECO:0000259" key="2">
    <source>
        <dbReference type="PROSITE" id="PS51168"/>
    </source>
</evidence>
<gene>
    <name evidence="3" type="ORF">ABOZ73_02630</name>
</gene>
<dbReference type="InterPro" id="IPR036979">
    <property type="entry name" value="CM_dom_sf"/>
</dbReference>
<dbReference type="GO" id="GO:0046417">
    <property type="term" value="P:chorismate metabolic process"/>
    <property type="evidence" value="ECO:0007669"/>
    <property type="project" value="InterPro"/>
</dbReference>
<dbReference type="EMBL" id="CP158375">
    <property type="protein sequence ID" value="XDO97331.1"/>
    <property type="molecule type" value="Genomic_DNA"/>
</dbReference>
<reference evidence="3" key="1">
    <citation type="submission" date="2024-06" db="EMBL/GenBank/DDBJ databases">
        <title>Caulobacter inopinatus, sp. nov.</title>
        <authorList>
            <person name="Donachie S.P."/>
        </authorList>
    </citation>
    <scope>NUCLEOTIDE SEQUENCE</scope>
    <source>
        <strain evidence="3">73W</strain>
    </source>
</reference>
<name>A0AB39KV64_9CAUL</name>
<dbReference type="NCBIfam" id="NF004695">
    <property type="entry name" value="PRK06034.1-1"/>
    <property type="match status" value="1"/>
</dbReference>
<dbReference type="PROSITE" id="PS51168">
    <property type="entry name" value="CHORISMATE_MUT_2"/>
    <property type="match status" value="1"/>
</dbReference>
<dbReference type="InterPro" id="IPR002701">
    <property type="entry name" value="CM_II_prokaryot"/>
</dbReference>